<dbReference type="InterPro" id="IPR050425">
    <property type="entry name" value="NAD(P)_dehydrat-like"/>
</dbReference>
<dbReference type="Gene3D" id="3.40.50.720">
    <property type="entry name" value="NAD(P)-binding Rossmann-like Domain"/>
    <property type="match status" value="1"/>
</dbReference>
<accession>A0A6U6W8A1</accession>
<comment type="similarity">
    <text evidence="2">Belongs to the NAD(P)-dependent epimerase/dehydratase family. Dihydroflavonol-4-reductase subfamily.</text>
</comment>
<dbReference type="InterPro" id="IPR036291">
    <property type="entry name" value="NAD(P)-bd_dom_sf"/>
</dbReference>
<dbReference type="AlphaFoldDB" id="A0A6U6W8A1"/>
<protein>
    <recommendedName>
        <fullName evidence="3">NAD-dependent epimerase/dehydratase domain-containing protein</fullName>
    </recommendedName>
</protein>
<dbReference type="EMBL" id="HBGW01096939">
    <property type="protein sequence ID" value="CAD9643699.1"/>
    <property type="molecule type" value="Transcribed_RNA"/>
</dbReference>
<evidence type="ECO:0000256" key="1">
    <source>
        <dbReference type="ARBA" id="ARBA00023002"/>
    </source>
</evidence>
<evidence type="ECO:0000256" key="2">
    <source>
        <dbReference type="ARBA" id="ARBA00023445"/>
    </source>
</evidence>
<name>A0A6U6W8A1_9DINO</name>
<organism evidence="4">
    <name type="scientific">Zooxanthella nutricula</name>
    <dbReference type="NCBI Taxonomy" id="1333877"/>
    <lineage>
        <taxon>Eukaryota</taxon>
        <taxon>Sar</taxon>
        <taxon>Alveolata</taxon>
        <taxon>Dinophyceae</taxon>
        <taxon>Peridiniales</taxon>
        <taxon>Peridiniales incertae sedis</taxon>
        <taxon>Zooxanthella</taxon>
    </lineage>
</organism>
<evidence type="ECO:0000259" key="3">
    <source>
        <dbReference type="Pfam" id="PF01370"/>
    </source>
</evidence>
<dbReference type="PANTHER" id="PTHR10366">
    <property type="entry name" value="NAD DEPENDENT EPIMERASE/DEHYDRATASE"/>
    <property type="match status" value="1"/>
</dbReference>
<sequence length="330" mass="35599">MSQSELVVITGITGYLGAATLLEFLQSAPPQFRIRGTVRDKTNEAKLKPVRDGVGEALFSKVELVDADLLDADSLDKALAGAAYVVHTASPFHFNGGCVDPAVKGTLAVMEACAKHKVKRVVMTSSVAAILSLAAADKEKRGHATPYDETCWSNPERPEGLGDYPTSKTLAEKAAWGFVRSQGPSFDLVVINPTFIMGPSPCCGDGTSEGFLLSILNGSKDKVPRARGGFVDVRDCARAHLYGVTKPSAGGHRFILYNKNCRHPDIYEILAKFNRHGAKVPTELAEGDDAIQEDFVDNTKSKDVLGIEYHSIESTFTDMAQSLLDRGLIR</sequence>
<proteinExistence type="inferred from homology"/>
<keyword evidence="1" id="KW-0560">Oxidoreductase</keyword>
<reference evidence="4" key="1">
    <citation type="submission" date="2021-01" db="EMBL/GenBank/DDBJ databases">
        <authorList>
            <person name="Corre E."/>
            <person name="Pelletier E."/>
            <person name="Niang G."/>
            <person name="Scheremetjew M."/>
            <person name="Finn R."/>
            <person name="Kale V."/>
            <person name="Holt S."/>
            <person name="Cochrane G."/>
            <person name="Meng A."/>
            <person name="Brown T."/>
            <person name="Cohen L."/>
        </authorList>
    </citation>
    <scope>NUCLEOTIDE SEQUENCE</scope>
    <source>
        <strain evidence="4">RCC3387</strain>
    </source>
</reference>
<dbReference type="Pfam" id="PF01370">
    <property type="entry name" value="Epimerase"/>
    <property type="match status" value="1"/>
</dbReference>
<dbReference type="PANTHER" id="PTHR10366:SF564">
    <property type="entry name" value="STEROL-4-ALPHA-CARBOXYLATE 3-DEHYDROGENASE, DECARBOXYLATING"/>
    <property type="match status" value="1"/>
</dbReference>
<dbReference type="InterPro" id="IPR001509">
    <property type="entry name" value="Epimerase_deHydtase"/>
</dbReference>
<dbReference type="GO" id="GO:0016616">
    <property type="term" value="F:oxidoreductase activity, acting on the CH-OH group of donors, NAD or NADP as acceptor"/>
    <property type="evidence" value="ECO:0007669"/>
    <property type="project" value="TreeGrafter"/>
</dbReference>
<gene>
    <name evidence="4" type="ORF">BRAN1462_LOCUS61521</name>
</gene>
<feature type="domain" description="NAD-dependent epimerase/dehydratase" evidence="3">
    <location>
        <begin position="7"/>
        <end position="252"/>
    </location>
</feature>
<evidence type="ECO:0000313" key="4">
    <source>
        <dbReference type="EMBL" id="CAD9643699.1"/>
    </source>
</evidence>
<dbReference type="SUPFAM" id="SSF51735">
    <property type="entry name" value="NAD(P)-binding Rossmann-fold domains"/>
    <property type="match status" value="1"/>
</dbReference>